<proteinExistence type="predicted"/>
<dbReference type="GO" id="GO:0032993">
    <property type="term" value="C:protein-DNA complex"/>
    <property type="evidence" value="ECO:0007669"/>
    <property type="project" value="TreeGrafter"/>
</dbReference>
<dbReference type="GO" id="GO:0043916">
    <property type="term" value="F:DNA-7-methylguanine glycosylase activity"/>
    <property type="evidence" value="ECO:0007669"/>
    <property type="project" value="TreeGrafter"/>
</dbReference>
<dbReference type="GO" id="GO:0008725">
    <property type="term" value="F:DNA-3-methyladenine glycosylase activity"/>
    <property type="evidence" value="ECO:0007669"/>
    <property type="project" value="TreeGrafter"/>
</dbReference>
<dbReference type="PANTHER" id="PTHR43003:SF6">
    <property type="entry name" value="DNA GLYCOSYLASE"/>
    <property type="match status" value="1"/>
</dbReference>
<evidence type="ECO:0000256" key="4">
    <source>
        <dbReference type="ARBA" id="ARBA00023204"/>
    </source>
</evidence>
<dbReference type="AlphaFoldDB" id="A0A6J4KRB6"/>
<evidence type="ECO:0000313" key="6">
    <source>
        <dbReference type="EMBL" id="CAA9312137.1"/>
    </source>
</evidence>
<evidence type="ECO:0000256" key="5">
    <source>
        <dbReference type="SAM" id="MobiDB-lite"/>
    </source>
</evidence>
<evidence type="ECO:0000256" key="1">
    <source>
        <dbReference type="ARBA" id="ARBA00000086"/>
    </source>
</evidence>
<comment type="catalytic activity">
    <reaction evidence="1">
        <text>Hydrolysis of alkylated DNA, releasing 3-methyladenine, 3-methylguanine, 7-methylguanine and 7-methyladenine.</text>
        <dbReference type="EC" id="3.2.2.21"/>
    </reaction>
</comment>
<protein>
    <recommendedName>
        <fullName evidence="2">DNA-3-methyladenine glycosylase II</fullName>
        <ecNumber evidence="2">3.2.2.21</ecNumber>
    </recommendedName>
</protein>
<dbReference type="GO" id="GO:0006285">
    <property type="term" value="P:base-excision repair, AP site formation"/>
    <property type="evidence" value="ECO:0007669"/>
    <property type="project" value="TreeGrafter"/>
</dbReference>
<gene>
    <name evidence="6" type="ORF">AVDCRST_MAG07-678</name>
</gene>
<reference evidence="6" key="1">
    <citation type="submission" date="2020-02" db="EMBL/GenBank/DDBJ databases">
        <authorList>
            <person name="Meier V. D."/>
        </authorList>
    </citation>
    <scope>NUCLEOTIDE SEQUENCE</scope>
    <source>
        <strain evidence="6">AVDCRST_MAG07</strain>
    </source>
</reference>
<name>A0A6J4KRB6_9ACTN</name>
<dbReference type="Gene3D" id="1.10.340.30">
    <property type="entry name" value="Hypothetical protein, domain 2"/>
    <property type="match status" value="1"/>
</dbReference>
<dbReference type="GO" id="GO:0032131">
    <property type="term" value="F:alkylated DNA binding"/>
    <property type="evidence" value="ECO:0007669"/>
    <property type="project" value="TreeGrafter"/>
</dbReference>
<dbReference type="EC" id="3.2.2.21" evidence="2"/>
<dbReference type="CDD" id="cd00056">
    <property type="entry name" value="ENDO3c"/>
    <property type="match status" value="1"/>
</dbReference>
<dbReference type="SUPFAM" id="SSF48150">
    <property type="entry name" value="DNA-glycosylase"/>
    <property type="match status" value="1"/>
</dbReference>
<evidence type="ECO:0000256" key="2">
    <source>
        <dbReference type="ARBA" id="ARBA00012000"/>
    </source>
</evidence>
<dbReference type="GO" id="GO:0006307">
    <property type="term" value="P:DNA alkylation repair"/>
    <property type="evidence" value="ECO:0007669"/>
    <property type="project" value="TreeGrafter"/>
</dbReference>
<dbReference type="InterPro" id="IPR003265">
    <property type="entry name" value="HhH-GPD_domain"/>
</dbReference>
<sequence>MSLLRRSGVDLDSTLDALAMTPGDPTLALSPGRLARATWTPRGPASLEVRWDDGDDVHVTAWGEGAAWLLERVPRLLGLEDDASGFAPEGPRPLRDLWRRYRGDRVGATGTLWHDLAWFVVQQRVARSDAADQWRRLVTALGRPAPGALGLVLPPAPELVARLGHTDLHPLGLERRRAQALVSAAREVRRLERLVDGPLPGAALQAVPGVGPWTVSCLSFHTWGDPDTVVEGDDGVPSRVAWLLSGQRRADDAVMRALLEPYRPHRYRVLRLAMRAPAPPRHGPRRSSPDIRRH</sequence>
<dbReference type="GO" id="GO:0005737">
    <property type="term" value="C:cytoplasm"/>
    <property type="evidence" value="ECO:0007669"/>
    <property type="project" value="TreeGrafter"/>
</dbReference>
<keyword evidence="3" id="KW-0227">DNA damage</keyword>
<dbReference type="PANTHER" id="PTHR43003">
    <property type="entry name" value="DNA-3-METHYLADENINE GLYCOSYLASE"/>
    <property type="match status" value="1"/>
</dbReference>
<accession>A0A6J4KRB6</accession>
<organism evidence="6">
    <name type="scientific">uncultured Frankineae bacterium</name>
    <dbReference type="NCBI Taxonomy" id="437475"/>
    <lineage>
        <taxon>Bacteria</taxon>
        <taxon>Bacillati</taxon>
        <taxon>Actinomycetota</taxon>
        <taxon>Actinomycetes</taxon>
        <taxon>Frankiales</taxon>
        <taxon>environmental samples</taxon>
    </lineage>
</organism>
<evidence type="ECO:0000256" key="3">
    <source>
        <dbReference type="ARBA" id="ARBA00022763"/>
    </source>
</evidence>
<keyword evidence="4" id="KW-0234">DNA repair</keyword>
<dbReference type="InterPro" id="IPR051912">
    <property type="entry name" value="Alkylbase_DNA_Glycosylase/TA"/>
</dbReference>
<feature type="region of interest" description="Disordered" evidence="5">
    <location>
        <begin position="275"/>
        <end position="294"/>
    </location>
</feature>
<dbReference type="EMBL" id="CADCUB010000033">
    <property type="protein sequence ID" value="CAA9312137.1"/>
    <property type="molecule type" value="Genomic_DNA"/>
</dbReference>
<dbReference type="InterPro" id="IPR011257">
    <property type="entry name" value="DNA_glycosylase"/>
</dbReference>